<dbReference type="Proteomes" id="UP000664940">
    <property type="component" value="Unassembled WGS sequence"/>
</dbReference>
<dbReference type="InterPro" id="IPR022102">
    <property type="entry name" value="HJURP_C"/>
</dbReference>
<keyword evidence="3" id="KW-0539">Nucleus</keyword>
<feature type="domain" description="Holliday junction regulator protein family C-terminal" evidence="6">
    <location>
        <begin position="388"/>
        <end position="448"/>
    </location>
</feature>
<dbReference type="Gene3D" id="6.10.250.2320">
    <property type="match status" value="1"/>
</dbReference>
<dbReference type="Pfam" id="PF12346">
    <property type="entry name" value="HJURP_mid"/>
    <property type="match status" value="1"/>
</dbReference>
<dbReference type="PANTHER" id="PTHR15992:SF5">
    <property type="entry name" value="HOLLIDAY JUNCTION RECOGNITION PROTEIN"/>
    <property type="match status" value="1"/>
</dbReference>
<dbReference type="InterPro" id="IPR018465">
    <property type="entry name" value="Scm3/HJURP"/>
</dbReference>
<dbReference type="GO" id="GO:0000775">
    <property type="term" value="C:chromosome, centromeric region"/>
    <property type="evidence" value="ECO:0007669"/>
    <property type="project" value="TreeGrafter"/>
</dbReference>
<evidence type="ECO:0000256" key="3">
    <source>
        <dbReference type="ARBA" id="ARBA00023242"/>
    </source>
</evidence>
<feature type="region of interest" description="Disordered" evidence="4">
    <location>
        <begin position="279"/>
        <end position="318"/>
    </location>
</feature>
<protein>
    <submittedName>
        <fullName evidence="7">Holliday junction recognition protein</fullName>
    </submittedName>
</protein>
<dbReference type="GO" id="GO:0034080">
    <property type="term" value="P:CENP-A containing chromatin assembly"/>
    <property type="evidence" value="ECO:0007669"/>
    <property type="project" value="TreeGrafter"/>
</dbReference>
<organism evidence="7 8">
    <name type="scientific">Phyllostomus discolor</name>
    <name type="common">pale spear-nosed bat</name>
    <dbReference type="NCBI Taxonomy" id="89673"/>
    <lineage>
        <taxon>Eukaryota</taxon>
        <taxon>Metazoa</taxon>
        <taxon>Chordata</taxon>
        <taxon>Craniata</taxon>
        <taxon>Vertebrata</taxon>
        <taxon>Euteleostomi</taxon>
        <taxon>Mammalia</taxon>
        <taxon>Eutheria</taxon>
        <taxon>Laurasiatheria</taxon>
        <taxon>Chiroptera</taxon>
        <taxon>Yangochiroptera</taxon>
        <taxon>Phyllostomidae</taxon>
        <taxon>Phyllostominae</taxon>
        <taxon>Phyllostomus</taxon>
    </lineage>
</organism>
<dbReference type="EMBL" id="JABVXQ010000004">
    <property type="protein sequence ID" value="KAF6114103.1"/>
    <property type="molecule type" value="Genomic_DNA"/>
</dbReference>
<dbReference type="Pfam" id="PF10384">
    <property type="entry name" value="Scm3"/>
    <property type="match status" value="1"/>
</dbReference>
<feature type="region of interest" description="Disordered" evidence="4">
    <location>
        <begin position="69"/>
        <end position="118"/>
    </location>
</feature>
<dbReference type="Pfam" id="PF12347">
    <property type="entry name" value="HJURP_C"/>
    <property type="match status" value="2"/>
</dbReference>
<feature type="domain" description="Holliday junction regulator protein family C-terminal" evidence="6">
    <location>
        <begin position="535"/>
        <end position="573"/>
    </location>
</feature>
<dbReference type="AlphaFoldDB" id="A0A834AN58"/>
<feature type="region of interest" description="Disordered" evidence="4">
    <location>
        <begin position="435"/>
        <end position="470"/>
    </location>
</feature>
<dbReference type="GO" id="GO:0042393">
    <property type="term" value="F:histone binding"/>
    <property type="evidence" value="ECO:0007669"/>
    <property type="project" value="InterPro"/>
</dbReference>
<feature type="region of interest" description="Disordered" evidence="4">
    <location>
        <begin position="713"/>
        <end position="736"/>
    </location>
</feature>
<dbReference type="InterPro" id="IPR021052">
    <property type="entry name" value="HJURP_central_dom"/>
</dbReference>
<evidence type="ECO:0000256" key="2">
    <source>
        <dbReference type="ARBA" id="ARBA00023125"/>
    </source>
</evidence>
<evidence type="ECO:0000259" key="6">
    <source>
        <dbReference type="Pfam" id="PF12347"/>
    </source>
</evidence>
<feature type="region of interest" description="Disordered" evidence="4">
    <location>
        <begin position="574"/>
        <end position="694"/>
    </location>
</feature>
<feature type="compositionally biased region" description="Polar residues" evidence="4">
    <location>
        <begin position="107"/>
        <end position="118"/>
    </location>
</feature>
<evidence type="ECO:0000313" key="7">
    <source>
        <dbReference type="EMBL" id="KAF6114103.1"/>
    </source>
</evidence>
<sequence>MENEVLGDDELLQKLKDSRRRFQRRMQQLLEKYNQPFEDAPVVQMSTLTYETPQGLRVWGGRLVKKKGEGHIQGSEEETASRTEGPVQSAARGDGLPAPSARDLGLDSTSRDANVTSHQEGLAAAVSLAAAPWSPLKDELRRKYLSQADALLQDAECDDCGGGDDTRVTLLPAPASPPRPAHGCHGHCGRISGEHPLEPTASLCSLSTDVAAVLRDDSVSWRETSGHSFSSSQSFAADDLCNVTVSDLYAGMLRSMSRLLSVRSSCVISTKTFIVRARASRRRPGGKSRVDRTYCRGSRPPCSGARERPGPQPEPGRGAVALRECQNFRGLAGQGAGSTLEKASFEVNKLQIWKELQGTPQKLSSWPHRDGSAMYRLDRENRLMTLQWLISPVKIAPRPRLRQGEGGGHPGDLRSRFDKLYQEYCLSPRKQPCLTYPPSSSGVRVHRGASGSPGGPRESDTHQPSGPFSRAKAKSLNEAFETLGRRALEAGRGLPQGASPPPLPKTQPSGRWKPPPASLLQGNGLGTFRKSASLNRTFSVPGVQPLGPVRDHYDEIKERFDRLHRKYCRASAPGTEASFCPGAPPGTARVQVQSQKAFSGKLNPGSGSQGPPKLPPSSPRHSVRSPLGPSTAEVRPPPWSAPAVGSSSSPQAKRLRLCDPRACGRGADGRGPCRTVGGAAPEPGEEAHGEKRGCSETGSLAWLRVAGAISMEGRGRGASEDAKAHPGPGVPSPYSPEPALHVAIEVYFRG</sequence>
<keyword evidence="2" id="KW-0238">DNA-binding</keyword>
<evidence type="ECO:0000313" key="8">
    <source>
        <dbReference type="Proteomes" id="UP000664940"/>
    </source>
</evidence>
<reference evidence="7 8" key="1">
    <citation type="journal article" date="2020" name="Nature">
        <title>Six reference-quality genomes reveal evolution of bat adaptations.</title>
        <authorList>
            <person name="Jebb D."/>
            <person name="Huang Z."/>
            <person name="Pippel M."/>
            <person name="Hughes G.M."/>
            <person name="Lavrichenko K."/>
            <person name="Devanna P."/>
            <person name="Winkler S."/>
            <person name="Jermiin L.S."/>
            <person name="Skirmuntt E.C."/>
            <person name="Katzourakis A."/>
            <person name="Burkitt-Gray L."/>
            <person name="Ray D.A."/>
            <person name="Sullivan K.A.M."/>
            <person name="Roscito J.G."/>
            <person name="Kirilenko B.M."/>
            <person name="Davalos L.M."/>
            <person name="Corthals A.P."/>
            <person name="Power M.L."/>
            <person name="Jones G."/>
            <person name="Ransome R.D."/>
            <person name="Dechmann D.K.N."/>
            <person name="Locatelli A.G."/>
            <person name="Puechmaille S.J."/>
            <person name="Fedrigo O."/>
            <person name="Jarvis E.D."/>
            <person name="Hiller M."/>
            <person name="Vernes S.C."/>
            <person name="Myers E.W."/>
            <person name="Teeling E.C."/>
        </authorList>
    </citation>
    <scope>NUCLEOTIDE SEQUENCE [LARGE SCALE GENOMIC DNA]</scope>
    <source>
        <strain evidence="7">Bat1K_MPI-CBG_1</strain>
    </source>
</reference>
<feature type="region of interest" description="Disordered" evidence="4">
    <location>
        <begin position="491"/>
        <end position="525"/>
    </location>
</feature>
<comment type="caution">
    <text evidence="7">The sequence shown here is derived from an EMBL/GenBank/DDBJ whole genome shotgun (WGS) entry which is preliminary data.</text>
</comment>
<accession>A0A834AN58</accession>
<evidence type="ECO:0000256" key="1">
    <source>
        <dbReference type="ARBA" id="ARBA00004123"/>
    </source>
</evidence>
<feature type="compositionally biased region" description="Basic and acidic residues" evidence="4">
    <location>
        <begin position="685"/>
        <end position="694"/>
    </location>
</feature>
<name>A0A834AN58_9CHIR</name>
<feature type="compositionally biased region" description="Basic and acidic residues" evidence="4">
    <location>
        <begin position="713"/>
        <end position="724"/>
    </location>
</feature>
<dbReference type="GO" id="GO:0003677">
    <property type="term" value="F:DNA binding"/>
    <property type="evidence" value="ECO:0007669"/>
    <property type="project" value="UniProtKB-KW"/>
</dbReference>
<gene>
    <name evidence="7" type="ORF">HJG60_006273</name>
</gene>
<dbReference type="PANTHER" id="PTHR15992">
    <property type="entry name" value="HOLLIDAY JUNCTION RECOGNITION PROTEIN"/>
    <property type="match status" value="1"/>
</dbReference>
<dbReference type="GO" id="GO:0005634">
    <property type="term" value="C:nucleus"/>
    <property type="evidence" value="ECO:0007669"/>
    <property type="project" value="UniProtKB-SubCell"/>
</dbReference>
<comment type="subcellular location">
    <subcellularLocation>
        <location evidence="1">Nucleus</location>
    </subcellularLocation>
</comment>
<feature type="domain" description="Holliday junction recognition protein HJURP central" evidence="5">
    <location>
        <begin position="256"/>
        <end position="364"/>
    </location>
</feature>
<evidence type="ECO:0000256" key="4">
    <source>
        <dbReference type="SAM" id="MobiDB-lite"/>
    </source>
</evidence>
<evidence type="ECO:0000259" key="5">
    <source>
        <dbReference type="Pfam" id="PF12346"/>
    </source>
</evidence>
<proteinExistence type="predicted"/>